<comment type="caution">
    <text evidence="3">The sequence shown here is derived from an EMBL/GenBank/DDBJ whole genome shotgun (WGS) entry which is preliminary data.</text>
</comment>
<dbReference type="InterPro" id="IPR036249">
    <property type="entry name" value="Thioredoxin-like_sf"/>
</dbReference>
<evidence type="ECO:0000259" key="2">
    <source>
        <dbReference type="Pfam" id="PF00085"/>
    </source>
</evidence>
<protein>
    <submittedName>
        <fullName evidence="3">Thioredoxin H-type</fullName>
    </submittedName>
</protein>
<dbReference type="CDD" id="cd02947">
    <property type="entry name" value="TRX_family"/>
    <property type="match status" value="1"/>
</dbReference>
<keyword evidence="1" id="KW-1015">Disulfide bond</keyword>
<dbReference type="EMBL" id="LHPF02000004">
    <property type="protein sequence ID" value="PSC74733.1"/>
    <property type="molecule type" value="Genomic_DNA"/>
</dbReference>
<gene>
    <name evidence="3" type="ORF">C2E20_2200</name>
</gene>
<dbReference type="OrthoDB" id="2121326at2759"/>
<dbReference type="Pfam" id="PF00085">
    <property type="entry name" value="Thioredoxin"/>
    <property type="match status" value="1"/>
</dbReference>
<sequence>MIGPYFEELSTQFENVIFLKVDVDEVEQVAAACGISAMPTFQVWKDGAKVDELVGAAKEQLKNLIAKHAA</sequence>
<evidence type="ECO:0000256" key="1">
    <source>
        <dbReference type="ARBA" id="ARBA00023157"/>
    </source>
</evidence>
<evidence type="ECO:0000313" key="4">
    <source>
        <dbReference type="Proteomes" id="UP000239649"/>
    </source>
</evidence>
<name>A0A2P6VKW8_9CHLO</name>
<evidence type="ECO:0000313" key="3">
    <source>
        <dbReference type="EMBL" id="PSC74733.1"/>
    </source>
</evidence>
<accession>A0A2P6VKW8</accession>
<dbReference type="Gene3D" id="3.40.30.10">
    <property type="entry name" value="Glutaredoxin"/>
    <property type="match status" value="1"/>
</dbReference>
<dbReference type="SUPFAM" id="SSF52833">
    <property type="entry name" value="Thioredoxin-like"/>
    <property type="match status" value="1"/>
</dbReference>
<reference evidence="3 4" key="1">
    <citation type="journal article" date="2018" name="Plant J.">
        <title>Genome sequences of Chlorella sorokiniana UTEX 1602 and Micractinium conductrix SAG 241.80: implications to maltose excretion by a green alga.</title>
        <authorList>
            <person name="Arriola M.B."/>
            <person name="Velmurugan N."/>
            <person name="Zhang Y."/>
            <person name="Plunkett M.H."/>
            <person name="Hondzo H."/>
            <person name="Barney B.M."/>
        </authorList>
    </citation>
    <scope>NUCLEOTIDE SEQUENCE [LARGE SCALE GENOMIC DNA]</scope>
    <source>
        <strain evidence="3 4">SAG 241.80</strain>
    </source>
</reference>
<organism evidence="3 4">
    <name type="scientific">Micractinium conductrix</name>
    <dbReference type="NCBI Taxonomy" id="554055"/>
    <lineage>
        <taxon>Eukaryota</taxon>
        <taxon>Viridiplantae</taxon>
        <taxon>Chlorophyta</taxon>
        <taxon>core chlorophytes</taxon>
        <taxon>Trebouxiophyceae</taxon>
        <taxon>Chlorellales</taxon>
        <taxon>Chlorellaceae</taxon>
        <taxon>Chlorella clade</taxon>
        <taxon>Micractinium</taxon>
    </lineage>
</organism>
<keyword evidence="4" id="KW-1185">Reference proteome</keyword>
<dbReference type="PANTHER" id="PTHR46115">
    <property type="entry name" value="THIOREDOXIN-LIKE PROTEIN 1"/>
    <property type="match status" value="1"/>
</dbReference>
<dbReference type="InterPro" id="IPR013766">
    <property type="entry name" value="Thioredoxin_domain"/>
</dbReference>
<dbReference type="Proteomes" id="UP000239649">
    <property type="component" value="Unassembled WGS sequence"/>
</dbReference>
<feature type="domain" description="Thioredoxin" evidence="2">
    <location>
        <begin position="1"/>
        <end position="66"/>
    </location>
</feature>
<proteinExistence type="predicted"/>
<dbReference type="STRING" id="554055.A0A2P6VKW8"/>
<dbReference type="AlphaFoldDB" id="A0A2P6VKW8"/>